<dbReference type="InterPro" id="IPR036179">
    <property type="entry name" value="Ig-like_dom_sf"/>
</dbReference>
<dbReference type="InterPro" id="IPR013783">
    <property type="entry name" value="Ig-like_fold"/>
</dbReference>
<evidence type="ECO:0000313" key="3">
    <source>
        <dbReference type="Proteomes" id="UP001107558"/>
    </source>
</evidence>
<sequence>MKKVAVCLRLTKINIPQYKFRGENAILECDYELNGNRDSDDDDIENSHFNYNDEVEILYSVKWYKDNEEFYRYVPKANPPQHSYKVDGIKVDHQSSNSKKVYLKGLTLKSTGTYRCQITAEEPDFKTVTGEQKLEVIYLPNSGPSISSEEKQAYQIGDILALNCTSGKSQPRSILTFYINDEPVMNSNYLIHYKDTYHQHNLITTQLGLNIPVDGRHFYDGLMRVKCVANLSPALWQNGRESVLHRRLSMDQREAMLLVRSTAWKMKMPITIILAILLINVLII</sequence>
<keyword evidence="3" id="KW-1185">Reference proteome</keyword>
<dbReference type="SUPFAM" id="SSF48726">
    <property type="entry name" value="Immunoglobulin"/>
    <property type="match status" value="1"/>
</dbReference>
<dbReference type="Proteomes" id="UP001107558">
    <property type="component" value="Chromosome 3"/>
</dbReference>
<evidence type="ECO:0000259" key="1">
    <source>
        <dbReference type="PROSITE" id="PS50835"/>
    </source>
</evidence>
<feature type="domain" description="Ig-like" evidence="1">
    <location>
        <begin position="22"/>
        <end position="129"/>
    </location>
</feature>
<dbReference type="PROSITE" id="PS50835">
    <property type="entry name" value="IG_LIKE"/>
    <property type="match status" value="1"/>
</dbReference>
<dbReference type="EMBL" id="JADBJN010000003">
    <property type="protein sequence ID" value="KAG5669708.1"/>
    <property type="molecule type" value="Genomic_DNA"/>
</dbReference>
<accession>A0A9J6BIR1</accession>
<reference evidence="2" key="1">
    <citation type="submission" date="2021-03" db="EMBL/GenBank/DDBJ databases">
        <title>Chromosome level genome of the anhydrobiotic midge Polypedilum vanderplanki.</title>
        <authorList>
            <person name="Yoshida Y."/>
            <person name="Kikawada T."/>
            <person name="Gusev O."/>
        </authorList>
    </citation>
    <scope>NUCLEOTIDE SEQUENCE</scope>
    <source>
        <strain evidence="2">NIAS01</strain>
        <tissue evidence="2">Whole body or cell culture</tissue>
    </source>
</reference>
<gene>
    <name evidence="2" type="ORF">PVAND_000004</name>
</gene>
<dbReference type="InterPro" id="IPR007110">
    <property type="entry name" value="Ig-like_dom"/>
</dbReference>
<dbReference type="SMART" id="SM00409">
    <property type="entry name" value="IG"/>
    <property type="match status" value="1"/>
</dbReference>
<dbReference type="PANTHER" id="PTHR21261">
    <property type="entry name" value="BEAT PROTEIN"/>
    <property type="match status" value="1"/>
</dbReference>
<dbReference type="InterPro" id="IPR003599">
    <property type="entry name" value="Ig_sub"/>
</dbReference>
<dbReference type="Gene3D" id="2.60.40.10">
    <property type="entry name" value="Immunoglobulins"/>
    <property type="match status" value="1"/>
</dbReference>
<comment type="caution">
    <text evidence="2">The sequence shown here is derived from an EMBL/GenBank/DDBJ whole genome shotgun (WGS) entry which is preliminary data.</text>
</comment>
<name>A0A9J6BIR1_POLVA</name>
<dbReference type="AlphaFoldDB" id="A0A9J6BIR1"/>
<organism evidence="2 3">
    <name type="scientific">Polypedilum vanderplanki</name>
    <name type="common">Sleeping chironomid midge</name>
    <dbReference type="NCBI Taxonomy" id="319348"/>
    <lineage>
        <taxon>Eukaryota</taxon>
        <taxon>Metazoa</taxon>
        <taxon>Ecdysozoa</taxon>
        <taxon>Arthropoda</taxon>
        <taxon>Hexapoda</taxon>
        <taxon>Insecta</taxon>
        <taxon>Pterygota</taxon>
        <taxon>Neoptera</taxon>
        <taxon>Endopterygota</taxon>
        <taxon>Diptera</taxon>
        <taxon>Nematocera</taxon>
        <taxon>Chironomoidea</taxon>
        <taxon>Chironomidae</taxon>
        <taxon>Chironominae</taxon>
        <taxon>Polypedilum</taxon>
        <taxon>Polypedilum</taxon>
    </lineage>
</organism>
<proteinExistence type="predicted"/>
<protein>
    <recommendedName>
        <fullName evidence="1">Ig-like domain-containing protein</fullName>
    </recommendedName>
</protein>
<evidence type="ECO:0000313" key="2">
    <source>
        <dbReference type="EMBL" id="KAG5669708.1"/>
    </source>
</evidence>
<dbReference type="PANTHER" id="PTHR21261:SF14">
    <property type="entry name" value="BEATEN PATH IV, ISOFORM B"/>
    <property type="match status" value="1"/>
</dbReference>
<dbReference type="OrthoDB" id="6415662at2759"/>